<dbReference type="GO" id="GO:0042597">
    <property type="term" value="C:periplasmic space"/>
    <property type="evidence" value="ECO:0007669"/>
    <property type="project" value="UniProtKB-SubCell"/>
</dbReference>
<dbReference type="InterPro" id="IPR036866">
    <property type="entry name" value="RibonucZ/Hydroxyglut_hydro"/>
</dbReference>
<evidence type="ECO:0000256" key="8">
    <source>
        <dbReference type="ARBA" id="ARBA00022764"/>
    </source>
</evidence>
<dbReference type="OrthoDB" id="11380at2"/>
<keyword evidence="9 13" id="KW-0378">Hydrolase</keyword>
<dbReference type="InterPro" id="IPR001279">
    <property type="entry name" value="Metallo-B-lactamas"/>
</dbReference>
<dbReference type="GO" id="GO:0008270">
    <property type="term" value="F:zinc ion binding"/>
    <property type="evidence" value="ECO:0007669"/>
    <property type="project" value="InterPro"/>
</dbReference>
<reference evidence="13 14" key="1">
    <citation type="journal article" date="2010" name="Stand. Genomic Sci.">
        <title>Non-contiguous finished genome sequence of Aminomonas paucivorans type strain (GLU-3).</title>
        <authorList>
            <person name="Pitluck S."/>
            <person name="Yasawong M."/>
            <person name="Held B."/>
            <person name="Lapidus A."/>
            <person name="Nolan M."/>
            <person name="Copeland A."/>
            <person name="Lucas S."/>
            <person name="Del Rio T.G."/>
            <person name="Tice H."/>
            <person name="Cheng J.F."/>
            <person name="Chertkov O."/>
            <person name="Goodwin L."/>
            <person name="Tapia R."/>
            <person name="Han C."/>
            <person name="Liolios K."/>
            <person name="Ivanova N."/>
            <person name="Mavromatis K."/>
            <person name="Ovchinnikova G."/>
            <person name="Pati A."/>
            <person name="Chen A."/>
            <person name="Palaniappan K."/>
            <person name="Land M."/>
            <person name="Hauser L."/>
            <person name="Chang Y.J."/>
            <person name="Jeffries C.D."/>
            <person name="Pukall R."/>
            <person name="Spring S."/>
            <person name="Rohde M."/>
            <person name="Sikorski J."/>
            <person name="Goker M."/>
            <person name="Woyke T."/>
            <person name="Bristow J."/>
            <person name="Eisen J.A."/>
            <person name="Markowitz V."/>
            <person name="Hugenholtz P."/>
            <person name="Kyrpides N.C."/>
            <person name="Klenk H.P."/>
        </authorList>
    </citation>
    <scope>NUCLEOTIDE SEQUENCE [LARGE SCALE GENOMIC DNA]</scope>
    <source>
        <strain evidence="13 14">DSM 12260</strain>
    </source>
</reference>
<dbReference type="PROSITE" id="PS00743">
    <property type="entry name" value="BETA_LACTAMASE_B_1"/>
    <property type="match status" value="1"/>
</dbReference>
<dbReference type="Proteomes" id="UP000005096">
    <property type="component" value="Chromosome"/>
</dbReference>
<keyword evidence="10" id="KW-0862">Zinc</keyword>
<evidence type="ECO:0000256" key="6">
    <source>
        <dbReference type="ARBA" id="ARBA00022723"/>
    </source>
</evidence>
<organism evidence="13 14">
    <name type="scientific">Aminomonas paucivorans DSM 12260</name>
    <dbReference type="NCBI Taxonomy" id="584708"/>
    <lineage>
        <taxon>Bacteria</taxon>
        <taxon>Thermotogati</taxon>
        <taxon>Synergistota</taxon>
        <taxon>Synergistia</taxon>
        <taxon>Synergistales</taxon>
        <taxon>Synergistaceae</taxon>
        <taxon>Aminomonas</taxon>
    </lineage>
</organism>
<dbReference type="EC" id="3.5.2.6" evidence="5"/>
<comment type="cofactor">
    <cofactor evidence="2">
        <name>Zn(2+)</name>
        <dbReference type="ChEBI" id="CHEBI:29105"/>
    </cofactor>
</comment>
<evidence type="ECO:0000256" key="10">
    <source>
        <dbReference type="ARBA" id="ARBA00022833"/>
    </source>
</evidence>
<evidence type="ECO:0000313" key="13">
    <source>
        <dbReference type="EMBL" id="EFQ22954.1"/>
    </source>
</evidence>
<evidence type="ECO:0000256" key="3">
    <source>
        <dbReference type="ARBA" id="ARBA00004418"/>
    </source>
</evidence>
<dbReference type="InterPro" id="IPR001018">
    <property type="entry name" value="Beta-lactamase_class-B_CS"/>
</dbReference>
<evidence type="ECO:0000256" key="9">
    <source>
        <dbReference type="ARBA" id="ARBA00022801"/>
    </source>
</evidence>
<dbReference type="Gene3D" id="3.60.15.10">
    <property type="entry name" value="Ribonuclease Z/Hydroxyacylglutathione hydrolase-like"/>
    <property type="match status" value="1"/>
</dbReference>
<evidence type="ECO:0000313" key="14">
    <source>
        <dbReference type="Proteomes" id="UP000005096"/>
    </source>
</evidence>
<dbReference type="PaxDb" id="584708-Apau_0520"/>
<comment type="catalytic activity">
    <reaction evidence="1">
        <text>a beta-lactam + H2O = a substituted beta-amino acid</text>
        <dbReference type="Rhea" id="RHEA:20401"/>
        <dbReference type="ChEBI" id="CHEBI:15377"/>
        <dbReference type="ChEBI" id="CHEBI:35627"/>
        <dbReference type="ChEBI" id="CHEBI:140347"/>
        <dbReference type="EC" id="3.5.2.6"/>
    </reaction>
</comment>
<comment type="similarity">
    <text evidence="4">Belongs to the metallo-beta-lactamase superfamily. Class-B beta-lactamase family.</text>
</comment>
<dbReference type="CDD" id="cd07743">
    <property type="entry name" value="metallo-hydrolase-like_MBL-fold"/>
    <property type="match status" value="1"/>
</dbReference>
<accession>E3D022</accession>
<feature type="domain" description="Metallo-beta-lactamase" evidence="12">
    <location>
        <begin position="19"/>
        <end position="206"/>
    </location>
</feature>
<dbReference type="PANTHER" id="PTHR42951">
    <property type="entry name" value="METALLO-BETA-LACTAMASE DOMAIN-CONTAINING"/>
    <property type="match status" value="1"/>
</dbReference>
<protein>
    <recommendedName>
        <fullName evidence="5">beta-lactamase</fullName>
        <ecNumber evidence="5">3.5.2.6</ecNumber>
    </recommendedName>
</protein>
<sequence>MAAREMERLEGNTWILPGAVNLGLYERKGRAWGVDSGGDDSSGRRVLRALEGEGWILEGILCTHSHADHIGGNAFLQRRKGCRVAAPRGEAALVERPDLEPFTLWGAFPPKALRTKFLQAPPSRVTDPFDPGDVVGGCLRALDLKGHMVAMAGAVTPDGVAFVGDSVLGEEILAKHGVPFFVDYRQSLETLDRLEALEARLFVPSHGEPVRDVRPLAEANRRVLSSLREEVRDLCRLRTRDGIVGALTAARGRKNDLVAEVLHRASVSALLSDLLDAGEVQVQEAPEGLVYQRV</sequence>
<dbReference type="HOGENOM" id="CLU_061754_1_0_0"/>
<dbReference type="Pfam" id="PF00753">
    <property type="entry name" value="Lactamase_B"/>
    <property type="match status" value="1"/>
</dbReference>
<keyword evidence="7" id="KW-0732">Signal</keyword>
<dbReference type="RefSeq" id="WP_006300108.1">
    <property type="nucleotide sequence ID" value="NZ_CM001022.1"/>
</dbReference>
<name>E3D022_9BACT</name>
<dbReference type="SMART" id="SM00849">
    <property type="entry name" value="Lactamase_B"/>
    <property type="match status" value="1"/>
</dbReference>
<dbReference type="GO" id="GO:0008800">
    <property type="term" value="F:beta-lactamase activity"/>
    <property type="evidence" value="ECO:0007669"/>
    <property type="project" value="UniProtKB-EC"/>
</dbReference>
<comment type="subcellular location">
    <subcellularLocation>
        <location evidence="3">Periplasm</location>
    </subcellularLocation>
</comment>
<dbReference type="AlphaFoldDB" id="E3D022"/>
<evidence type="ECO:0000259" key="12">
    <source>
        <dbReference type="SMART" id="SM00849"/>
    </source>
</evidence>
<dbReference type="SUPFAM" id="SSF56281">
    <property type="entry name" value="Metallo-hydrolase/oxidoreductase"/>
    <property type="match status" value="1"/>
</dbReference>
<dbReference type="EMBL" id="CM001022">
    <property type="protein sequence ID" value="EFQ22954.1"/>
    <property type="molecule type" value="Genomic_DNA"/>
</dbReference>
<gene>
    <name evidence="13" type="ORF">Apau_0520</name>
</gene>
<evidence type="ECO:0000256" key="7">
    <source>
        <dbReference type="ARBA" id="ARBA00022729"/>
    </source>
</evidence>
<evidence type="ECO:0000256" key="1">
    <source>
        <dbReference type="ARBA" id="ARBA00001526"/>
    </source>
</evidence>
<evidence type="ECO:0000256" key="5">
    <source>
        <dbReference type="ARBA" id="ARBA00012865"/>
    </source>
</evidence>
<keyword evidence="6" id="KW-0479">Metal-binding</keyword>
<keyword evidence="11" id="KW-0046">Antibiotic resistance</keyword>
<dbReference type="eggNOG" id="COG0491">
    <property type="taxonomic scope" value="Bacteria"/>
</dbReference>
<evidence type="ECO:0000256" key="2">
    <source>
        <dbReference type="ARBA" id="ARBA00001947"/>
    </source>
</evidence>
<keyword evidence="8" id="KW-0574">Periplasm</keyword>
<dbReference type="InterPro" id="IPR050855">
    <property type="entry name" value="NDM-1-like"/>
</dbReference>
<proteinExistence type="inferred from homology"/>
<keyword evidence="14" id="KW-1185">Reference proteome</keyword>
<dbReference type="PANTHER" id="PTHR42951:SF14">
    <property type="entry name" value="METALLO-BETA-LACTAMASE SUPERFAMILY PROTEIN"/>
    <property type="match status" value="1"/>
</dbReference>
<evidence type="ECO:0000256" key="4">
    <source>
        <dbReference type="ARBA" id="ARBA00005250"/>
    </source>
</evidence>
<dbReference type="GO" id="GO:0046677">
    <property type="term" value="P:response to antibiotic"/>
    <property type="evidence" value="ECO:0007669"/>
    <property type="project" value="UniProtKB-KW"/>
</dbReference>
<dbReference type="GO" id="GO:0017001">
    <property type="term" value="P:antibiotic catabolic process"/>
    <property type="evidence" value="ECO:0007669"/>
    <property type="project" value="InterPro"/>
</dbReference>
<evidence type="ECO:0000256" key="11">
    <source>
        <dbReference type="ARBA" id="ARBA00023251"/>
    </source>
</evidence>
<dbReference type="STRING" id="584708.Apau_0520"/>